<comment type="caution">
    <text evidence="3">The sequence shown here is derived from an EMBL/GenBank/DDBJ whole genome shotgun (WGS) entry which is preliminary data.</text>
</comment>
<dbReference type="AlphaFoldDB" id="A0A6B0TB99"/>
<dbReference type="CDD" id="cd00293">
    <property type="entry name" value="USP-like"/>
    <property type="match status" value="1"/>
</dbReference>
<comment type="similarity">
    <text evidence="1">Belongs to the universal stress protein A family.</text>
</comment>
<sequence length="132" mass="14237">MTRVLLSIDEDESRAKSQAETVLDLLETDDLSVDLLHVFEENPEGATAQQMGSIRRAKEILEEAGVDVTVQGEGGDPAQQIVAHADDIDADAICISGRKRSPTGKVVFGSVTQDVILNTERSVLVCSPNEEM</sequence>
<dbReference type="EMBL" id="WUUT01000001">
    <property type="protein sequence ID" value="MXR50459.1"/>
    <property type="molecule type" value="Genomic_DNA"/>
</dbReference>
<proteinExistence type="inferred from homology"/>
<dbReference type="InterPro" id="IPR014729">
    <property type="entry name" value="Rossmann-like_a/b/a_fold"/>
</dbReference>
<evidence type="ECO:0000259" key="2">
    <source>
        <dbReference type="Pfam" id="PF00582"/>
    </source>
</evidence>
<dbReference type="PANTHER" id="PTHR46268">
    <property type="entry name" value="STRESS RESPONSE PROTEIN NHAX"/>
    <property type="match status" value="1"/>
</dbReference>
<dbReference type="Proteomes" id="UP000466535">
    <property type="component" value="Unassembled WGS sequence"/>
</dbReference>
<protein>
    <submittedName>
        <fullName evidence="3">Universal stress protein</fullName>
    </submittedName>
</protein>
<dbReference type="InterPro" id="IPR006016">
    <property type="entry name" value="UspA"/>
</dbReference>
<evidence type="ECO:0000256" key="1">
    <source>
        <dbReference type="ARBA" id="ARBA00008791"/>
    </source>
</evidence>
<keyword evidence="4" id="KW-1185">Reference proteome</keyword>
<name>A0A6B0TB99_9EURY</name>
<evidence type="ECO:0000313" key="3">
    <source>
        <dbReference type="EMBL" id="MXR50459.1"/>
    </source>
</evidence>
<reference evidence="3 4" key="1">
    <citation type="submission" date="2019-12" db="EMBL/GenBank/DDBJ databases">
        <title>Isolation and characterization of three novel carbon monoxide-oxidizing members of Halobacteria from salione crusts and soils.</title>
        <authorList>
            <person name="Myers M.R."/>
            <person name="King G.M."/>
        </authorList>
    </citation>
    <scope>NUCLEOTIDE SEQUENCE [LARGE SCALE GENOMIC DNA]</scope>
    <source>
        <strain evidence="3 4">WSH3</strain>
    </source>
</reference>
<gene>
    <name evidence="3" type="ORF">GRX03_02410</name>
</gene>
<feature type="domain" description="UspA" evidence="2">
    <location>
        <begin position="2"/>
        <end position="126"/>
    </location>
</feature>
<accession>A0A6B0TB99</accession>
<dbReference type="RefSeq" id="WP_159762586.1">
    <property type="nucleotide sequence ID" value="NZ_WUUT01000001.1"/>
</dbReference>
<organism evidence="3 4">
    <name type="scientific">Halovenus carboxidivorans</name>
    <dbReference type="NCBI Taxonomy" id="2692199"/>
    <lineage>
        <taxon>Archaea</taxon>
        <taxon>Methanobacteriati</taxon>
        <taxon>Methanobacteriota</taxon>
        <taxon>Stenosarchaea group</taxon>
        <taxon>Halobacteria</taxon>
        <taxon>Halobacteriales</taxon>
        <taxon>Haloarculaceae</taxon>
        <taxon>Halovenus</taxon>
    </lineage>
</organism>
<dbReference type="SUPFAM" id="SSF52402">
    <property type="entry name" value="Adenine nucleotide alpha hydrolases-like"/>
    <property type="match status" value="1"/>
</dbReference>
<dbReference type="Gene3D" id="3.40.50.620">
    <property type="entry name" value="HUPs"/>
    <property type="match status" value="1"/>
</dbReference>
<dbReference type="Pfam" id="PF00582">
    <property type="entry name" value="Usp"/>
    <property type="match status" value="1"/>
</dbReference>
<evidence type="ECO:0000313" key="4">
    <source>
        <dbReference type="Proteomes" id="UP000466535"/>
    </source>
</evidence>
<dbReference type="PANTHER" id="PTHR46268:SF6">
    <property type="entry name" value="UNIVERSAL STRESS PROTEIN UP12"/>
    <property type="match status" value="1"/>
</dbReference>
<dbReference type="OrthoDB" id="281037at2157"/>